<evidence type="ECO:0000313" key="9">
    <source>
        <dbReference type="EMBL" id="KAF0709087.1"/>
    </source>
</evidence>
<protein>
    <recommendedName>
        <fullName evidence="8">THH1/TOM1/TOM3 domain-containing protein</fullName>
    </recommendedName>
</protein>
<sequence>MHHSRGKYIIVPDNVLLRTSETKNDQGQGWMPTWALLATNGTDQGRANRNAFAVTGFIYMCLFGASLVQLVRNCRSYNSWTQQKTVHALLFLVTLLRTGFLLAVGLFDWCEVATAGTLSASCEANGVERQAFYALDQLPNMLFLSMYLLISLFWAEIYYNATDQLDIFTHVVKPVSRVVHGAAYLLQIGLWVLYADPWRSEDHYFGRGYAAFSTTFFVLVTLAFVIYGRLAYVELRAVPVDLPIRSRKLQEVTLVTAVCATCFTGRSVLILYLSQDHVQLQDHLTWLMVALYYSIFELVPIVVLLHFHRRFPASSNSQPTAVGRSSPHKAPYRFIADAIMDDDDESDSDLSTEDSLRQTLLASYSSP</sequence>
<feature type="compositionally biased region" description="Acidic residues" evidence="6">
    <location>
        <begin position="343"/>
        <end position="352"/>
    </location>
</feature>
<feature type="transmembrane region" description="Helical" evidence="7">
    <location>
        <begin position="51"/>
        <end position="68"/>
    </location>
</feature>
<evidence type="ECO:0000259" key="8">
    <source>
        <dbReference type="Pfam" id="PF06454"/>
    </source>
</evidence>
<dbReference type="GO" id="GO:0012505">
    <property type="term" value="C:endomembrane system"/>
    <property type="evidence" value="ECO:0007669"/>
    <property type="project" value="UniProtKB-SubCell"/>
</dbReference>
<evidence type="ECO:0000256" key="5">
    <source>
        <dbReference type="ARBA" id="ARBA00023136"/>
    </source>
</evidence>
<feature type="domain" description="THH1/TOM1/TOM3" evidence="8">
    <location>
        <begin position="50"/>
        <end position="318"/>
    </location>
</feature>
<comment type="caution">
    <text evidence="9">The sequence shown here is derived from an EMBL/GenBank/DDBJ whole genome shotgun (WGS) entry which is preliminary data.</text>
</comment>
<dbReference type="Proteomes" id="UP000469452">
    <property type="component" value="Unassembled WGS sequence"/>
</dbReference>
<evidence type="ECO:0000313" key="10">
    <source>
        <dbReference type="Proteomes" id="UP000469452"/>
    </source>
</evidence>
<dbReference type="PANTHER" id="PTHR31142:SF3">
    <property type="entry name" value="THH1_TOM1_TOM3 DOMAIN-CONTAINING PROTEIN"/>
    <property type="match status" value="1"/>
</dbReference>
<comment type="similarity">
    <text evidence="2">Belongs to the plant tobamovirus multiplication TOM1 protein family.</text>
</comment>
<evidence type="ECO:0000256" key="3">
    <source>
        <dbReference type="ARBA" id="ARBA00022692"/>
    </source>
</evidence>
<feature type="transmembrane region" description="Helical" evidence="7">
    <location>
        <begin position="171"/>
        <end position="194"/>
    </location>
</feature>
<dbReference type="Pfam" id="PF06454">
    <property type="entry name" value="THH1_TOM1-3_dom"/>
    <property type="match status" value="1"/>
</dbReference>
<evidence type="ECO:0000256" key="6">
    <source>
        <dbReference type="SAM" id="MobiDB-lite"/>
    </source>
</evidence>
<name>A0A6A4ZCJ8_APHAT</name>
<feature type="transmembrane region" description="Helical" evidence="7">
    <location>
        <begin position="252"/>
        <end position="273"/>
    </location>
</feature>
<evidence type="ECO:0000256" key="2">
    <source>
        <dbReference type="ARBA" id="ARBA00006779"/>
    </source>
</evidence>
<evidence type="ECO:0000256" key="4">
    <source>
        <dbReference type="ARBA" id="ARBA00022989"/>
    </source>
</evidence>
<comment type="subcellular location">
    <subcellularLocation>
        <location evidence="1">Endomembrane system</location>
        <topology evidence="1">Multi-pass membrane protein</topology>
    </subcellularLocation>
</comment>
<feature type="transmembrane region" description="Helical" evidence="7">
    <location>
        <begin position="141"/>
        <end position="159"/>
    </location>
</feature>
<proteinExistence type="inferred from homology"/>
<gene>
    <name evidence="9" type="ORF">AaE_012982</name>
</gene>
<reference evidence="9 10" key="1">
    <citation type="submission" date="2019-06" db="EMBL/GenBank/DDBJ databases">
        <title>Genomics analysis of Aphanomyces spp. identifies a new class of oomycete effector associated with host adaptation.</title>
        <authorList>
            <person name="Gaulin E."/>
        </authorList>
    </citation>
    <scope>NUCLEOTIDE SEQUENCE [LARGE SCALE GENOMIC DNA]</scope>
    <source>
        <strain evidence="9 10">E</strain>
    </source>
</reference>
<dbReference type="VEuPathDB" id="FungiDB:H257_04412"/>
<feature type="transmembrane region" description="Helical" evidence="7">
    <location>
        <begin position="88"/>
        <end position="107"/>
    </location>
</feature>
<dbReference type="AlphaFoldDB" id="A0A6A4ZCJ8"/>
<evidence type="ECO:0000256" key="7">
    <source>
        <dbReference type="SAM" id="Phobius"/>
    </source>
</evidence>
<dbReference type="PANTHER" id="PTHR31142">
    <property type="entry name" value="TOBAMOVIRUS MULTIPLICATION PROTEIN 1-LIKE ISOFORM X1"/>
    <property type="match status" value="1"/>
</dbReference>
<keyword evidence="5 7" id="KW-0472">Membrane</keyword>
<feature type="transmembrane region" description="Helical" evidence="7">
    <location>
        <begin position="209"/>
        <end position="232"/>
    </location>
</feature>
<feature type="region of interest" description="Disordered" evidence="6">
    <location>
        <begin position="343"/>
        <end position="367"/>
    </location>
</feature>
<dbReference type="EMBL" id="VJMI01018874">
    <property type="protein sequence ID" value="KAF0709087.1"/>
    <property type="molecule type" value="Genomic_DNA"/>
</dbReference>
<feature type="compositionally biased region" description="Polar residues" evidence="6">
    <location>
        <begin position="357"/>
        <end position="367"/>
    </location>
</feature>
<dbReference type="InterPro" id="IPR040226">
    <property type="entry name" value="THH1/TOM1/TOM3"/>
</dbReference>
<evidence type="ECO:0000256" key="1">
    <source>
        <dbReference type="ARBA" id="ARBA00004127"/>
    </source>
</evidence>
<feature type="transmembrane region" description="Helical" evidence="7">
    <location>
        <begin position="285"/>
        <end position="307"/>
    </location>
</feature>
<dbReference type="InterPro" id="IPR009457">
    <property type="entry name" value="THH1/TOM1/TOM3_dom"/>
</dbReference>
<keyword evidence="3 7" id="KW-0812">Transmembrane</keyword>
<accession>A0A6A4ZCJ8</accession>
<keyword evidence="4 7" id="KW-1133">Transmembrane helix</keyword>
<organism evidence="9 10">
    <name type="scientific">Aphanomyces astaci</name>
    <name type="common">Crayfish plague agent</name>
    <dbReference type="NCBI Taxonomy" id="112090"/>
    <lineage>
        <taxon>Eukaryota</taxon>
        <taxon>Sar</taxon>
        <taxon>Stramenopiles</taxon>
        <taxon>Oomycota</taxon>
        <taxon>Saprolegniomycetes</taxon>
        <taxon>Saprolegniales</taxon>
        <taxon>Verrucalvaceae</taxon>
        <taxon>Aphanomyces</taxon>
    </lineage>
</organism>